<evidence type="ECO:0000256" key="5">
    <source>
        <dbReference type="ARBA" id="ARBA00012142"/>
    </source>
</evidence>
<protein>
    <recommendedName>
        <fullName evidence="5 14">Pyruvate kinase</fullName>
        <ecNumber evidence="5 14">2.7.1.40</ecNumber>
    </recommendedName>
</protein>
<evidence type="ECO:0000256" key="15">
    <source>
        <dbReference type="RuleBase" id="RU000504"/>
    </source>
</evidence>
<dbReference type="Pfam" id="PF02887">
    <property type="entry name" value="PK_C"/>
    <property type="match status" value="1"/>
</dbReference>
<dbReference type="Pfam" id="PF00224">
    <property type="entry name" value="PK"/>
    <property type="match status" value="1"/>
</dbReference>
<dbReference type="SUPFAM" id="SSF51621">
    <property type="entry name" value="Phosphoenolpyruvate/pyruvate domain"/>
    <property type="match status" value="1"/>
</dbReference>
<evidence type="ECO:0000256" key="1">
    <source>
        <dbReference type="ARBA" id="ARBA00001946"/>
    </source>
</evidence>
<accession>A0A1G2SMW0</accession>
<evidence type="ECO:0000256" key="3">
    <source>
        <dbReference type="ARBA" id="ARBA00004997"/>
    </source>
</evidence>
<evidence type="ECO:0000256" key="9">
    <source>
        <dbReference type="ARBA" id="ARBA00022777"/>
    </source>
</evidence>
<dbReference type="GO" id="GO:0030955">
    <property type="term" value="F:potassium ion binding"/>
    <property type="evidence" value="ECO:0007669"/>
    <property type="project" value="UniProtKB-UniRule"/>
</dbReference>
<name>A0A1G2SMW0_9BACT</name>
<keyword evidence="12 15" id="KW-0324">Glycolysis</keyword>
<dbReference type="SUPFAM" id="SSF52935">
    <property type="entry name" value="PK C-terminal domain-like"/>
    <property type="match status" value="1"/>
</dbReference>
<dbReference type="InterPro" id="IPR036918">
    <property type="entry name" value="Pyrv_Knase_C_sf"/>
</dbReference>
<dbReference type="PROSITE" id="PS00110">
    <property type="entry name" value="PYRUVATE_KINASE"/>
    <property type="match status" value="1"/>
</dbReference>
<dbReference type="Gene3D" id="3.20.20.60">
    <property type="entry name" value="Phosphoenolpyruvate-binding domains"/>
    <property type="match status" value="1"/>
</dbReference>
<gene>
    <name evidence="18" type="ORF">A2591_01845</name>
</gene>
<dbReference type="InterPro" id="IPR015795">
    <property type="entry name" value="Pyrv_Knase_C"/>
</dbReference>
<keyword evidence="10" id="KW-0067">ATP-binding</keyword>
<dbReference type="GO" id="GO:0016301">
    <property type="term" value="F:kinase activity"/>
    <property type="evidence" value="ECO:0007669"/>
    <property type="project" value="UniProtKB-KW"/>
</dbReference>
<comment type="caution">
    <text evidence="18">The sequence shown here is derived from an EMBL/GenBank/DDBJ whole genome shotgun (WGS) entry which is preliminary data.</text>
</comment>
<evidence type="ECO:0000259" key="17">
    <source>
        <dbReference type="Pfam" id="PF02887"/>
    </source>
</evidence>
<keyword evidence="6 15" id="KW-0808">Transferase</keyword>
<keyword evidence="11 15" id="KW-0460">Magnesium</keyword>
<dbReference type="EMBL" id="MHUZ01000005">
    <property type="protein sequence ID" value="OHA86284.1"/>
    <property type="molecule type" value="Genomic_DNA"/>
</dbReference>
<evidence type="ECO:0000256" key="4">
    <source>
        <dbReference type="ARBA" id="ARBA00008663"/>
    </source>
</evidence>
<dbReference type="NCBIfam" id="TIGR01064">
    <property type="entry name" value="pyruv_kin"/>
    <property type="match status" value="1"/>
</dbReference>
<evidence type="ECO:0000256" key="6">
    <source>
        <dbReference type="ARBA" id="ARBA00022679"/>
    </source>
</evidence>
<keyword evidence="7" id="KW-0479">Metal-binding</keyword>
<dbReference type="NCBIfam" id="NF004978">
    <property type="entry name" value="PRK06354.1"/>
    <property type="match status" value="1"/>
</dbReference>
<dbReference type="NCBIfam" id="NF004491">
    <property type="entry name" value="PRK05826.1"/>
    <property type="match status" value="1"/>
</dbReference>
<dbReference type="InterPro" id="IPR001697">
    <property type="entry name" value="Pyr_Knase"/>
</dbReference>
<dbReference type="GO" id="GO:0005524">
    <property type="term" value="F:ATP binding"/>
    <property type="evidence" value="ECO:0007669"/>
    <property type="project" value="UniProtKB-KW"/>
</dbReference>
<comment type="similarity">
    <text evidence="4 15">Belongs to the pyruvate kinase family.</text>
</comment>
<evidence type="ECO:0000313" key="18">
    <source>
        <dbReference type="EMBL" id="OHA86284.1"/>
    </source>
</evidence>
<proteinExistence type="inferred from homology"/>
<evidence type="ECO:0000256" key="13">
    <source>
        <dbReference type="ARBA" id="ARBA00023317"/>
    </source>
</evidence>
<evidence type="ECO:0000259" key="16">
    <source>
        <dbReference type="Pfam" id="PF00224"/>
    </source>
</evidence>
<dbReference type="InterPro" id="IPR015813">
    <property type="entry name" value="Pyrv/PenolPyrv_kinase-like_dom"/>
</dbReference>
<evidence type="ECO:0000313" key="19">
    <source>
        <dbReference type="Proteomes" id="UP000178168"/>
    </source>
</evidence>
<dbReference type="SUPFAM" id="SSF50800">
    <property type="entry name" value="PK beta-barrel domain-like"/>
    <property type="match status" value="1"/>
</dbReference>
<dbReference type="Gene3D" id="2.40.33.10">
    <property type="entry name" value="PK beta-barrel domain-like"/>
    <property type="match status" value="1"/>
</dbReference>
<dbReference type="InterPro" id="IPR011037">
    <property type="entry name" value="Pyrv_Knase-like_insert_dom_sf"/>
</dbReference>
<feature type="domain" description="Pyruvate kinase C-terminal" evidence="17">
    <location>
        <begin position="366"/>
        <end position="478"/>
    </location>
</feature>
<evidence type="ECO:0000256" key="10">
    <source>
        <dbReference type="ARBA" id="ARBA00022840"/>
    </source>
</evidence>
<dbReference type="STRING" id="1802730.A2591_01845"/>
<comment type="cofactor">
    <cofactor evidence="2">
        <name>K(+)</name>
        <dbReference type="ChEBI" id="CHEBI:29103"/>
    </cofactor>
</comment>
<dbReference type="PRINTS" id="PR01050">
    <property type="entry name" value="PYRUVTKNASE"/>
</dbReference>
<dbReference type="FunFam" id="2.40.33.10:FF:000001">
    <property type="entry name" value="Pyruvate kinase"/>
    <property type="match status" value="1"/>
</dbReference>
<comment type="pathway">
    <text evidence="3 15">Carbohydrate degradation; glycolysis; pyruvate from D-glyceraldehyde 3-phosphate: step 5/5.</text>
</comment>
<sequence length="481" mass="52801">MSVIKKKTKIIATIGPTSDNERTLTNLVKAGMNVVRLNFSHGDHEGHEKVVKLVRQVAKKTKTPIAIMQDLSGPKIRIGEFYQDRIQLKKGTVFTLTTKKCVGDETMAYVNYSKLPKEVKKGNFILLDDGRKKLEVIEVRGHEIRCRVLVGGETKGRRGVNLPGVPLSLSSLTDKDRTDVLFGIKHDVDYVALSFVRRVEDVQDLRAILNKERPDVGIISKIETEEAIENIDAIIAASDGIMVARGDLAVEVPPQRVPILQKMIINKCNRAGKPVIIATQMLESMIRSSVPTRAEVSDVANSILDGADAVMLSEETALGEYPVEAVSMMTQVAEMIEQNYPHREILHEEILGKASGLSEDEKEIVDAVTYNVVSTAYAIGAKAIVALTESGFTARMVSRYRPKQPIIVMSPNAKTANQVILSFGCIPVEISPFNYVGQVMNTVRKHVLAKKIAKKGDKVVIVAGVPFGKRGGTNLLIVETI</sequence>
<dbReference type="GO" id="GO:0004743">
    <property type="term" value="F:pyruvate kinase activity"/>
    <property type="evidence" value="ECO:0007669"/>
    <property type="project" value="UniProtKB-UniRule"/>
</dbReference>
<evidence type="ECO:0000256" key="7">
    <source>
        <dbReference type="ARBA" id="ARBA00022723"/>
    </source>
</evidence>
<dbReference type="FunFam" id="3.20.20.60:FF:000025">
    <property type="entry name" value="Pyruvate kinase"/>
    <property type="match status" value="1"/>
</dbReference>
<dbReference type="InterPro" id="IPR015806">
    <property type="entry name" value="Pyrv_Knase_insert_dom_sf"/>
</dbReference>
<keyword evidence="13 18" id="KW-0670">Pyruvate</keyword>
<evidence type="ECO:0000256" key="8">
    <source>
        <dbReference type="ARBA" id="ARBA00022741"/>
    </source>
</evidence>
<organism evidence="18 19">
    <name type="scientific">Candidatus Yonathbacteria bacterium RIFOXYD1_FULL_52_36</name>
    <dbReference type="NCBI Taxonomy" id="1802730"/>
    <lineage>
        <taxon>Bacteria</taxon>
        <taxon>Candidatus Yonathiibacteriota</taxon>
    </lineage>
</organism>
<dbReference type="PANTHER" id="PTHR11817">
    <property type="entry name" value="PYRUVATE KINASE"/>
    <property type="match status" value="1"/>
</dbReference>
<comment type="catalytic activity">
    <reaction evidence="15">
        <text>pyruvate + ATP = phosphoenolpyruvate + ADP + H(+)</text>
        <dbReference type="Rhea" id="RHEA:18157"/>
        <dbReference type="ChEBI" id="CHEBI:15361"/>
        <dbReference type="ChEBI" id="CHEBI:15378"/>
        <dbReference type="ChEBI" id="CHEBI:30616"/>
        <dbReference type="ChEBI" id="CHEBI:58702"/>
        <dbReference type="ChEBI" id="CHEBI:456216"/>
        <dbReference type="EC" id="2.7.1.40"/>
    </reaction>
</comment>
<dbReference type="Proteomes" id="UP000178168">
    <property type="component" value="Unassembled WGS sequence"/>
</dbReference>
<dbReference type="InterPro" id="IPR015793">
    <property type="entry name" value="Pyrv_Knase_brl"/>
</dbReference>
<keyword evidence="9 15" id="KW-0418">Kinase</keyword>
<dbReference type="UniPathway" id="UPA00109">
    <property type="reaction ID" value="UER00188"/>
</dbReference>
<evidence type="ECO:0000256" key="2">
    <source>
        <dbReference type="ARBA" id="ARBA00001958"/>
    </source>
</evidence>
<dbReference type="AlphaFoldDB" id="A0A1G2SMW0"/>
<dbReference type="GO" id="GO:0000287">
    <property type="term" value="F:magnesium ion binding"/>
    <property type="evidence" value="ECO:0007669"/>
    <property type="project" value="UniProtKB-UniRule"/>
</dbReference>
<dbReference type="EC" id="2.7.1.40" evidence="5 14"/>
<evidence type="ECO:0000256" key="11">
    <source>
        <dbReference type="ARBA" id="ARBA00022842"/>
    </source>
</evidence>
<keyword evidence="8" id="KW-0547">Nucleotide-binding</keyword>
<dbReference type="Gene3D" id="3.40.1380.20">
    <property type="entry name" value="Pyruvate kinase, C-terminal domain"/>
    <property type="match status" value="1"/>
</dbReference>
<dbReference type="InterPro" id="IPR018209">
    <property type="entry name" value="Pyrv_Knase_AS"/>
</dbReference>
<comment type="cofactor">
    <cofactor evidence="1">
        <name>Mg(2+)</name>
        <dbReference type="ChEBI" id="CHEBI:18420"/>
    </cofactor>
</comment>
<dbReference type="InterPro" id="IPR040442">
    <property type="entry name" value="Pyrv_kinase-like_dom_sf"/>
</dbReference>
<evidence type="ECO:0000256" key="14">
    <source>
        <dbReference type="NCBIfam" id="TIGR01064"/>
    </source>
</evidence>
<evidence type="ECO:0000256" key="12">
    <source>
        <dbReference type="ARBA" id="ARBA00023152"/>
    </source>
</evidence>
<feature type="domain" description="Pyruvate kinase barrel" evidence="16">
    <location>
        <begin position="6"/>
        <end position="326"/>
    </location>
</feature>
<reference evidence="18 19" key="1">
    <citation type="journal article" date="2016" name="Nat. Commun.">
        <title>Thousands of microbial genomes shed light on interconnected biogeochemical processes in an aquifer system.</title>
        <authorList>
            <person name="Anantharaman K."/>
            <person name="Brown C.T."/>
            <person name="Hug L.A."/>
            <person name="Sharon I."/>
            <person name="Castelle C.J."/>
            <person name="Probst A.J."/>
            <person name="Thomas B.C."/>
            <person name="Singh A."/>
            <person name="Wilkins M.J."/>
            <person name="Karaoz U."/>
            <person name="Brodie E.L."/>
            <person name="Williams K.H."/>
            <person name="Hubbard S.S."/>
            <person name="Banfield J.F."/>
        </authorList>
    </citation>
    <scope>NUCLEOTIDE SEQUENCE [LARGE SCALE GENOMIC DNA]</scope>
</reference>